<dbReference type="AlphaFoldDB" id="A0A821WL94"/>
<name>A0A821WL94_9BILA</name>
<organism evidence="3 4">
    <name type="scientific">Rotaria socialis</name>
    <dbReference type="NCBI Taxonomy" id="392032"/>
    <lineage>
        <taxon>Eukaryota</taxon>
        <taxon>Metazoa</taxon>
        <taxon>Spiralia</taxon>
        <taxon>Gnathifera</taxon>
        <taxon>Rotifera</taxon>
        <taxon>Eurotatoria</taxon>
        <taxon>Bdelloidea</taxon>
        <taxon>Philodinida</taxon>
        <taxon>Philodinidae</taxon>
        <taxon>Rotaria</taxon>
    </lineage>
</organism>
<gene>
    <name evidence="3" type="ORF">QYT958_LOCUS31903</name>
</gene>
<feature type="domain" description="Endonuclease/exonuclease/phosphatase" evidence="2">
    <location>
        <begin position="165"/>
        <end position="258"/>
    </location>
</feature>
<dbReference type="Proteomes" id="UP000663848">
    <property type="component" value="Unassembled WGS sequence"/>
</dbReference>
<evidence type="ECO:0000313" key="4">
    <source>
        <dbReference type="Proteomes" id="UP000663848"/>
    </source>
</evidence>
<dbReference type="InterPro" id="IPR005135">
    <property type="entry name" value="Endo/exonuclease/phosphatase"/>
</dbReference>
<dbReference type="InterPro" id="IPR052560">
    <property type="entry name" value="RdDP_mobile_element"/>
</dbReference>
<dbReference type="PANTHER" id="PTHR36688:SF2">
    <property type="entry name" value="ENDONUCLEASE_EXONUCLEASE_PHOSPHATASE DOMAIN-CONTAINING PROTEIN"/>
    <property type="match status" value="1"/>
</dbReference>
<accession>A0A821WL94</accession>
<dbReference type="Pfam" id="PF14529">
    <property type="entry name" value="Exo_endo_phos_2"/>
    <property type="match status" value="1"/>
</dbReference>
<reference evidence="3" key="1">
    <citation type="submission" date="2021-02" db="EMBL/GenBank/DDBJ databases">
        <authorList>
            <person name="Nowell W R."/>
        </authorList>
    </citation>
    <scope>NUCLEOTIDE SEQUENCE</scope>
</reference>
<evidence type="ECO:0000259" key="2">
    <source>
        <dbReference type="Pfam" id="PF14529"/>
    </source>
</evidence>
<dbReference type="PANTHER" id="PTHR36688">
    <property type="entry name" value="ENDO/EXONUCLEASE/PHOSPHATASE DOMAIN-CONTAINING PROTEIN"/>
    <property type="match status" value="1"/>
</dbReference>
<feature type="coiled-coil region" evidence="1">
    <location>
        <begin position="6"/>
        <end position="33"/>
    </location>
</feature>
<proteinExistence type="predicted"/>
<dbReference type="EMBL" id="CAJOBR010020421">
    <property type="protein sequence ID" value="CAF4929293.1"/>
    <property type="molecule type" value="Genomic_DNA"/>
</dbReference>
<evidence type="ECO:0000256" key="1">
    <source>
        <dbReference type="SAM" id="Coils"/>
    </source>
</evidence>
<protein>
    <recommendedName>
        <fullName evidence="2">Endonuclease/exonuclease/phosphatase domain-containing protein</fullName>
    </recommendedName>
</protein>
<sequence length="377" mass="42628">MEKIIEETTKRLFKSLQQKIKNIEETISSVETLINDDATSSSSFSDSDEDVQIVNTKNNLQQQPRNQRNKLTNQPLHLLQQQQNQQQPQTQLKHQHNHLSQLMISERQFSLLGYTIFRNDQVGKPGGGVLLAVKEHIKCREIINKTSHQNEIIAVQIETLLCKSILISSIYVPPTAKIDMNIFQELYNINNNCIIVGDLNATLSEMGSSETNARGKQLQELLNEGLIECVDDDSTTFEKNDYEAKLDWILGSQPLLSFITNVETHPAIGTLNGHKPLTFDIQIGAEAKPTSPRLSLNFKAAKWTKFRSKLDQQLILWNNDLSLNSSLDIEDYSTFITNSIMLATQEAVPTSTPTSKSYTLSEACKSLITLKHQAYRR</sequence>
<keyword evidence="1" id="KW-0175">Coiled coil</keyword>
<dbReference type="SUPFAM" id="SSF56219">
    <property type="entry name" value="DNase I-like"/>
    <property type="match status" value="1"/>
</dbReference>
<evidence type="ECO:0000313" key="3">
    <source>
        <dbReference type="EMBL" id="CAF4929293.1"/>
    </source>
</evidence>
<comment type="caution">
    <text evidence="3">The sequence shown here is derived from an EMBL/GenBank/DDBJ whole genome shotgun (WGS) entry which is preliminary data.</text>
</comment>
<dbReference type="GO" id="GO:0003824">
    <property type="term" value="F:catalytic activity"/>
    <property type="evidence" value="ECO:0007669"/>
    <property type="project" value="InterPro"/>
</dbReference>
<dbReference type="InterPro" id="IPR036691">
    <property type="entry name" value="Endo/exonu/phosph_ase_sf"/>
</dbReference>
<dbReference type="Gene3D" id="3.60.10.10">
    <property type="entry name" value="Endonuclease/exonuclease/phosphatase"/>
    <property type="match status" value="1"/>
</dbReference>